<evidence type="ECO:0000256" key="6">
    <source>
        <dbReference type="ARBA" id="ARBA00022989"/>
    </source>
</evidence>
<dbReference type="PANTHER" id="PTHR30003">
    <property type="entry name" value="L-LACTATE PERMEASE"/>
    <property type="match status" value="1"/>
</dbReference>
<dbReference type="GO" id="GO:0015295">
    <property type="term" value="F:solute:proton symporter activity"/>
    <property type="evidence" value="ECO:0007669"/>
    <property type="project" value="TreeGrafter"/>
</dbReference>
<keyword evidence="6 8" id="KW-1133">Transmembrane helix</keyword>
<dbReference type="Pfam" id="PF02652">
    <property type="entry name" value="Lactate_perm"/>
    <property type="match status" value="1"/>
</dbReference>
<name>A0A2K3ZA68_9STAP</name>
<dbReference type="KEGG" id="sfq:C7J90_05190"/>
<gene>
    <name evidence="9" type="ORF">DOS83_00525</name>
</gene>
<feature type="transmembrane region" description="Helical" evidence="8">
    <location>
        <begin position="157"/>
        <end position="178"/>
    </location>
</feature>
<evidence type="ECO:0000313" key="9">
    <source>
        <dbReference type="EMBL" id="REI01144.1"/>
    </source>
</evidence>
<feature type="transmembrane region" description="Helical" evidence="8">
    <location>
        <begin position="70"/>
        <end position="89"/>
    </location>
</feature>
<organism evidence="9 10">
    <name type="scientific">Staphylococcus felis</name>
    <dbReference type="NCBI Taxonomy" id="46127"/>
    <lineage>
        <taxon>Bacteria</taxon>
        <taxon>Bacillati</taxon>
        <taxon>Bacillota</taxon>
        <taxon>Bacilli</taxon>
        <taxon>Bacillales</taxon>
        <taxon>Staphylococcaceae</taxon>
        <taxon>Staphylococcus</taxon>
    </lineage>
</organism>
<feature type="transmembrane region" description="Helical" evidence="8">
    <location>
        <begin position="396"/>
        <end position="418"/>
    </location>
</feature>
<feature type="transmembrane region" description="Helical" evidence="8">
    <location>
        <begin position="518"/>
        <end position="538"/>
    </location>
</feature>
<dbReference type="EMBL" id="QKXQ01000026">
    <property type="protein sequence ID" value="REI01144.1"/>
    <property type="molecule type" value="Genomic_DNA"/>
</dbReference>
<dbReference type="GO" id="GO:0005886">
    <property type="term" value="C:plasma membrane"/>
    <property type="evidence" value="ECO:0007669"/>
    <property type="project" value="UniProtKB-SubCell"/>
</dbReference>
<dbReference type="AlphaFoldDB" id="A0A2K3ZA68"/>
<dbReference type="GO" id="GO:0015129">
    <property type="term" value="F:lactate transmembrane transporter activity"/>
    <property type="evidence" value="ECO:0007669"/>
    <property type="project" value="UniProtKB-UniRule"/>
</dbReference>
<feature type="transmembrane region" description="Helical" evidence="8">
    <location>
        <begin position="354"/>
        <end position="376"/>
    </location>
</feature>
<feature type="transmembrane region" description="Helical" evidence="8">
    <location>
        <begin position="299"/>
        <end position="318"/>
    </location>
</feature>
<feature type="transmembrane region" description="Helical" evidence="8">
    <location>
        <begin position="12"/>
        <end position="33"/>
    </location>
</feature>
<comment type="function">
    <text evidence="8">Uptake of L-lactate across the membrane. Can also transport D-lactate and glycolate.</text>
</comment>
<evidence type="ECO:0000256" key="2">
    <source>
        <dbReference type="ARBA" id="ARBA00010100"/>
    </source>
</evidence>
<dbReference type="NCBIfam" id="TIGR00795">
    <property type="entry name" value="lctP"/>
    <property type="match status" value="1"/>
</dbReference>
<keyword evidence="5 8" id="KW-0812">Transmembrane</keyword>
<accession>A0A2K3ZA68</accession>
<reference evidence="9 10" key="1">
    <citation type="journal article" date="2018" name="Vet. Microbiol.">
        <title>Characterisation of Staphylococcus felis isolated from cats using whole genome sequencing.</title>
        <authorList>
            <person name="Worthing K."/>
            <person name="Pang S."/>
            <person name="Trott D.J."/>
            <person name="Abraham S."/>
            <person name="Coombs G.W."/>
            <person name="Jordan D."/>
            <person name="McIntyre L."/>
            <person name="Davies M.R."/>
            <person name="Norris J."/>
        </authorList>
    </citation>
    <scope>NUCLEOTIDE SEQUENCE [LARGE SCALE GENOMIC DNA]</scope>
    <source>
        <strain evidence="9 10">F9</strain>
    </source>
</reference>
<evidence type="ECO:0000256" key="8">
    <source>
        <dbReference type="RuleBase" id="RU365092"/>
    </source>
</evidence>
<keyword evidence="4 8" id="KW-1003">Cell membrane</keyword>
<evidence type="ECO:0000313" key="10">
    <source>
        <dbReference type="Proteomes" id="UP000256562"/>
    </source>
</evidence>
<comment type="subcellular location">
    <subcellularLocation>
        <location evidence="1 8">Cell membrane</location>
        <topology evidence="1 8">Multi-pass membrane protein</topology>
    </subcellularLocation>
</comment>
<sequence length="539" mass="57609">MLVTSFDPFNNLAISALIASIPIVLFLLCLTVFKMKGIYAALTTLIVTIVIAAFIFKLPFGIVTGGMVEGFYQGILPIGFIVMMAVWLYKVTVDTGQFATIQDSITSISEDQRIQLLLIGFSFNAFLEGVAGFGVPIAICAVLLIQLGFEPLKAAMLCLIGNGAAGAYGAIGLPVSVINTLSLPGNIEAIDVSRALNLSLPLLSLFVPFLLVFILDGFKGIKETLPAILAVAIPFTALQTLFNQIQGPELVDVIPPLAAMAVLALFSKHLQPKHIFRVNQQDKNNEEKVETKHHSIGEIVYAWSPFVILTVLVLIWSSKFFKGLFVEGGALSFMNITFGLPGTHNDVSGHPIMLTFNIINQTGMALLIAVVITILMSKRVNFKRAGQLLVQAFKELWLPILTICLILAIAKLTTYGGLTSAMGEAIAKTGTIFPLLSPILGWIGVFMTGSVTNNNALFAPIQATVAPQVGTSGALLVGANTAGGTIAKLISPQSIAIATAAVKQVGKESELLKMTLKYSVGLLIFWCIWTFILSLIIGG</sequence>
<feature type="transmembrane region" description="Helical" evidence="8">
    <location>
        <begin position="324"/>
        <end position="342"/>
    </location>
</feature>
<evidence type="ECO:0000256" key="7">
    <source>
        <dbReference type="ARBA" id="ARBA00023136"/>
    </source>
</evidence>
<dbReference type="PANTHER" id="PTHR30003:SF5">
    <property type="entry name" value="L-LACTATE PERMEASE"/>
    <property type="match status" value="1"/>
</dbReference>
<dbReference type="GeneID" id="48057612"/>
<dbReference type="InterPro" id="IPR003804">
    <property type="entry name" value="Lactate_perm"/>
</dbReference>
<protein>
    <recommendedName>
        <fullName evidence="8">L-lactate permease</fullName>
    </recommendedName>
</protein>
<evidence type="ECO:0000256" key="4">
    <source>
        <dbReference type="ARBA" id="ARBA00022475"/>
    </source>
</evidence>
<keyword evidence="7 8" id="KW-0472">Membrane</keyword>
<dbReference type="OrthoDB" id="9761056at2"/>
<feature type="transmembrane region" description="Helical" evidence="8">
    <location>
        <begin position="430"/>
        <end position="451"/>
    </location>
</feature>
<evidence type="ECO:0000256" key="5">
    <source>
        <dbReference type="ARBA" id="ARBA00022692"/>
    </source>
</evidence>
<comment type="caution">
    <text evidence="9">The sequence shown here is derived from an EMBL/GenBank/DDBJ whole genome shotgun (WGS) entry which is preliminary data.</text>
</comment>
<dbReference type="Proteomes" id="UP000256562">
    <property type="component" value="Unassembled WGS sequence"/>
</dbReference>
<dbReference type="RefSeq" id="WP_103210127.1">
    <property type="nucleotide sequence ID" value="NZ_CAJVAI010000013.1"/>
</dbReference>
<feature type="transmembrane region" description="Helical" evidence="8">
    <location>
        <begin position="125"/>
        <end position="145"/>
    </location>
</feature>
<proteinExistence type="inferred from homology"/>
<evidence type="ECO:0000256" key="3">
    <source>
        <dbReference type="ARBA" id="ARBA00022448"/>
    </source>
</evidence>
<keyword evidence="3 8" id="KW-0813">Transport</keyword>
<evidence type="ECO:0000256" key="1">
    <source>
        <dbReference type="ARBA" id="ARBA00004651"/>
    </source>
</evidence>
<feature type="transmembrane region" description="Helical" evidence="8">
    <location>
        <begin position="39"/>
        <end position="58"/>
    </location>
</feature>
<feature type="transmembrane region" description="Helical" evidence="8">
    <location>
        <begin position="198"/>
        <end position="218"/>
    </location>
</feature>
<comment type="similarity">
    <text evidence="2 8">Belongs to the lactate permease family.</text>
</comment>